<protein>
    <submittedName>
        <fullName evidence="3">SRPBCC family protein</fullName>
    </submittedName>
</protein>
<sequence>MSRTRIVAEPGKQEIVLVHEFDAPRELVFATANDPELLPEWWGPSSLTTIVDRMEVRPGGSWRVVHRDADGNEFAFRGVHHDVTEPERVIRTFEFEGAPGHVSLETAVFATVAGKTRLTTTSVYQSIEDRDAVLASGMEGGARETMERLAALVAKVH</sequence>
<comment type="similarity">
    <text evidence="1">Belongs to the AHA1 family.</text>
</comment>
<gene>
    <name evidence="3" type="ORF">ACFSXZ_10445</name>
</gene>
<keyword evidence="4" id="KW-1185">Reference proteome</keyword>
<feature type="domain" description="Activator of Hsp90 ATPase homologue 1/2-like C-terminal" evidence="2">
    <location>
        <begin position="22"/>
        <end position="153"/>
    </location>
</feature>
<comment type="caution">
    <text evidence="3">The sequence shown here is derived from an EMBL/GenBank/DDBJ whole genome shotgun (WGS) entry which is preliminary data.</text>
</comment>
<dbReference type="InterPro" id="IPR023393">
    <property type="entry name" value="START-like_dom_sf"/>
</dbReference>
<evidence type="ECO:0000313" key="4">
    <source>
        <dbReference type="Proteomes" id="UP001597417"/>
    </source>
</evidence>
<dbReference type="SUPFAM" id="SSF55961">
    <property type="entry name" value="Bet v1-like"/>
    <property type="match status" value="1"/>
</dbReference>
<dbReference type="CDD" id="cd07826">
    <property type="entry name" value="SRPBCC_CalC_Aha1-like_9"/>
    <property type="match status" value="1"/>
</dbReference>
<evidence type="ECO:0000313" key="3">
    <source>
        <dbReference type="EMBL" id="MFD2416742.1"/>
    </source>
</evidence>
<dbReference type="Pfam" id="PF08327">
    <property type="entry name" value="AHSA1"/>
    <property type="match status" value="1"/>
</dbReference>
<proteinExistence type="inferred from homology"/>
<dbReference type="Gene3D" id="3.30.530.20">
    <property type="match status" value="1"/>
</dbReference>
<dbReference type="InterPro" id="IPR013538">
    <property type="entry name" value="ASHA1/2-like_C"/>
</dbReference>
<evidence type="ECO:0000256" key="1">
    <source>
        <dbReference type="ARBA" id="ARBA00006817"/>
    </source>
</evidence>
<dbReference type="EMBL" id="JBHUKR010000006">
    <property type="protein sequence ID" value="MFD2416742.1"/>
    <property type="molecule type" value="Genomic_DNA"/>
</dbReference>
<reference evidence="4" key="1">
    <citation type="journal article" date="2019" name="Int. J. Syst. Evol. Microbiol.">
        <title>The Global Catalogue of Microorganisms (GCM) 10K type strain sequencing project: providing services to taxonomists for standard genome sequencing and annotation.</title>
        <authorList>
            <consortium name="The Broad Institute Genomics Platform"/>
            <consortium name="The Broad Institute Genome Sequencing Center for Infectious Disease"/>
            <person name="Wu L."/>
            <person name="Ma J."/>
        </authorList>
    </citation>
    <scope>NUCLEOTIDE SEQUENCE [LARGE SCALE GENOMIC DNA]</scope>
    <source>
        <strain evidence="4">CGMCC 4.7645</strain>
    </source>
</reference>
<organism evidence="3 4">
    <name type="scientific">Amycolatopsis pigmentata</name>
    <dbReference type="NCBI Taxonomy" id="450801"/>
    <lineage>
        <taxon>Bacteria</taxon>
        <taxon>Bacillati</taxon>
        <taxon>Actinomycetota</taxon>
        <taxon>Actinomycetes</taxon>
        <taxon>Pseudonocardiales</taxon>
        <taxon>Pseudonocardiaceae</taxon>
        <taxon>Amycolatopsis</taxon>
    </lineage>
</organism>
<accession>A0ABW5FQP3</accession>
<dbReference type="Proteomes" id="UP001597417">
    <property type="component" value="Unassembled WGS sequence"/>
</dbReference>
<name>A0ABW5FQP3_9PSEU</name>
<evidence type="ECO:0000259" key="2">
    <source>
        <dbReference type="Pfam" id="PF08327"/>
    </source>
</evidence>
<dbReference type="RefSeq" id="WP_378263808.1">
    <property type="nucleotide sequence ID" value="NZ_JBHUKR010000006.1"/>
</dbReference>